<feature type="transmembrane region" description="Helical" evidence="1">
    <location>
        <begin position="12"/>
        <end position="31"/>
    </location>
</feature>
<accession>A0A9D1J4Y9</accession>
<feature type="transmembrane region" description="Helical" evidence="1">
    <location>
        <begin position="97"/>
        <end position="119"/>
    </location>
</feature>
<organism evidence="3 4">
    <name type="scientific">Candidatus Faecivivens stercoravium</name>
    <dbReference type="NCBI Taxonomy" id="2840803"/>
    <lineage>
        <taxon>Bacteria</taxon>
        <taxon>Bacillati</taxon>
        <taxon>Bacillota</taxon>
        <taxon>Clostridia</taxon>
        <taxon>Eubacteriales</taxon>
        <taxon>Oscillospiraceae</taxon>
        <taxon>Oscillospiraceae incertae sedis</taxon>
        <taxon>Candidatus Faecivivens</taxon>
    </lineage>
</organism>
<keyword evidence="1" id="KW-1133">Transmembrane helix</keyword>
<dbReference type="NCBIfam" id="NF037970">
    <property type="entry name" value="vanZ_1"/>
    <property type="match status" value="1"/>
</dbReference>
<evidence type="ECO:0000256" key="1">
    <source>
        <dbReference type="SAM" id="Phobius"/>
    </source>
</evidence>
<gene>
    <name evidence="3" type="ORF">IAB37_05125</name>
</gene>
<reference evidence="3" key="2">
    <citation type="journal article" date="2021" name="PeerJ">
        <title>Extensive microbial diversity within the chicken gut microbiome revealed by metagenomics and culture.</title>
        <authorList>
            <person name="Gilroy R."/>
            <person name="Ravi A."/>
            <person name="Getino M."/>
            <person name="Pursley I."/>
            <person name="Horton D.L."/>
            <person name="Alikhan N.F."/>
            <person name="Baker D."/>
            <person name="Gharbi K."/>
            <person name="Hall N."/>
            <person name="Watson M."/>
            <person name="Adriaenssens E.M."/>
            <person name="Foster-Nyarko E."/>
            <person name="Jarju S."/>
            <person name="Secka A."/>
            <person name="Antonio M."/>
            <person name="Oren A."/>
            <person name="Chaudhuri R.R."/>
            <person name="La Ragione R."/>
            <person name="Hildebrand F."/>
            <person name="Pallen M.J."/>
        </authorList>
    </citation>
    <scope>NUCLEOTIDE SEQUENCE</scope>
    <source>
        <strain evidence="3">CHK189-12415</strain>
    </source>
</reference>
<name>A0A9D1J4Y9_9FIRM</name>
<feature type="transmembrane region" description="Helical" evidence="1">
    <location>
        <begin position="131"/>
        <end position="153"/>
    </location>
</feature>
<reference evidence="3" key="1">
    <citation type="submission" date="2020-10" db="EMBL/GenBank/DDBJ databases">
        <authorList>
            <person name="Gilroy R."/>
        </authorList>
    </citation>
    <scope>NUCLEOTIDE SEQUENCE</scope>
    <source>
        <strain evidence="3">CHK189-12415</strain>
    </source>
</reference>
<dbReference type="EMBL" id="DVHA01000167">
    <property type="protein sequence ID" value="HIR60940.1"/>
    <property type="molecule type" value="Genomic_DNA"/>
</dbReference>
<protein>
    <submittedName>
        <fullName evidence="3">VanZ family protein</fullName>
    </submittedName>
</protein>
<keyword evidence="1" id="KW-0472">Membrane</keyword>
<evidence type="ECO:0000313" key="3">
    <source>
        <dbReference type="EMBL" id="HIR60940.1"/>
    </source>
</evidence>
<proteinExistence type="predicted"/>
<feature type="domain" description="VanZ-like" evidence="2">
    <location>
        <begin position="16"/>
        <end position="147"/>
    </location>
</feature>
<dbReference type="Proteomes" id="UP000824241">
    <property type="component" value="Unassembled WGS sequence"/>
</dbReference>
<comment type="caution">
    <text evidence="3">The sequence shown here is derived from an EMBL/GenBank/DDBJ whole genome shotgun (WGS) entry which is preliminary data.</text>
</comment>
<keyword evidence="1" id="KW-0812">Transmembrane</keyword>
<evidence type="ECO:0000313" key="4">
    <source>
        <dbReference type="Proteomes" id="UP000824241"/>
    </source>
</evidence>
<sequence length="163" mass="18047">MEKKKRWITGQRIVCILLTVGLMALVVWFSSQSGGSSNGLSRKIVEMVAGWFGVSLGPDQMEFWNLVIRKAAHFTLYFWMGVGAAGVLLTTRMKKRWQFLLAVAVCAVFAASDEMHQWIADAARHGSAWDVVLDTVGSGCGSAVVMVLCQLLVEKQSHSKRRE</sequence>
<feature type="transmembrane region" description="Helical" evidence="1">
    <location>
        <begin position="71"/>
        <end position="90"/>
    </location>
</feature>
<dbReference type="InterPro" id="IPR006976">
    <property type="entry name" value="VanZ-like"/>
</dbReference>
<evidence type="ECO:0000259" key="2">
    <source>
        <dbReference type="Pfam" id="PF04892"/>
    </source>
</evidence>
<dbReference type="Pfam" id="PF04892">
    <property type="entry name" value="VanZ"/>
    <property type="match status" value="1"/>
</dbReference>
<dbReference type="AlphaFoldDB" id="A0A9D1J4Y9"/>